<organism evidence="3 4">
    <name type="scientific">Coniophora puteana (strain RWD-64-598)</name>
    <name type="common">Brown rot fungus</name>
    <dbReference type="NCBI Taxonomy" id="741705"/>
    <lineage>
        <taxon>Eukaryota</taxon>
        <taxon>Fungi</taxon>
        <taxon>Dikarya</taxon>
        <taxon>Basidiomycota</taxon>
        <taxon>Agaricomycotina</taxon>
        <taxon>Agaricomycetes</taxon>
        <taxon>Agaricomycetidae</taxon>
        <taxon>Boletales</taxon>
        <taxon>Coniophorineae</taxon>
        <taxon>Coniophoraceae</taxon>
        <taxon>Coniophora</taxon>
    </lineage>
</organism>
<dbReference type="InterPro" id="IPR001810">
    <property type="entry name" value="F-box_dom"/>
</dbReference>
<evidence type="ECO:0000256" key="1">
    <source>
        <dbReference type="SAM" id="MobiDB-lite"/>
    </source>
</evidence>
<dbReference type="SUPFAM" id="SSF81383">
    <property type="entry name" value="F-box domain"/>
    <property type="match status" value="1"/>
</dbReference>
<gene>
    <name evidence="3" type="ORF">CONPUDRAFT_161873</name>
</gene>
<dbReference type="CDD" id="cd09917">
    <property type="entry name" value="F-box_SF"/>
    <property type="match status" value="1"/>
</dbReference>
<proteinExistence type="predicted"/>
<dbReference type="KEGG" id="cput:CONPUDRAFT_161873"/>
<comment type="caution">
    <text evidence="3">The sequence shown here is derived from an EMBL/GenBank/DDBJ whole genome shotgun (WGS) entry which is preliminary data.</text>
</comment>
<feature type="domain" description="F-box" evidence="2">
    <location>
        <begin position="81"/>
        <end position="130"/>
    </location>
</feature>
<evidence type="ECO:0000259" key="2">
    <source>
        <dbReference type="PROSITE" id="PS50181"/>
    </source>
</evidence>
<dbReference type="OrthoDB" id="2322499at2759"/>
<dbReference type="OMA" id="MTRRREW"/>
<sequence>MTSPSAPAPARDDASAKENTSPKKRIKITEDNGWRHVPHFGLKPYFTPAARTEYAEEQYCVKESGCTQVKKKSRMGLKAGLKLLPSMPLDILFEIFGRLMPIDLLHLARTTKPFRRVLMHRSSVSVWVEVLANVPDLPLCPDDIPQPEYANLVFDTHCHGCFKPNIRNVYWRLRVRYCSACARKYLEPLDDRFRFKYGPKIARCLPHEEVLSLRDQSCCLIVDREAVVAALEKLGPEERSEYRRQQKERADARGAHASVLEEWATNQIKNREIELDILREQRREAIAAKLDLLGWSDEIVALPDRFEAKLWDVVVLDDHPHVKQAKPLTDRIWANIESDMIKYMEIMKQYRLGKERRALIQRRRTAALEAYCDHQRYNTVYAHLWPAAADYLLWDRIEALIEQPSDDELPADVFKEALRDIDDWMPHWCNRRIADAMASCDTYNIDYWCYVDESSEWATTVFSCKNRIHSLHDHGVSDAVPPATLMWWPEYMHHHCNRMKVLPPWEFHKHEGISLGEGYYPRTVQKPWSAEHLQPEEKARKVVLNILRTCGYSAQTTTEFMDEKDPRLVCLKCSFGGRCDGDRQVVARGWRDSVNHCMTKHWGDATVQWEKISDEDAEVLRRSEVWLKEQDDLAPVWRCALCHDKKGEPLSTSKEALFNHLSERHSISRLDAEWNINYLRNPGTPPVQPKPTKCRPKAGTTGRL</sequence>
<keyword evidence="4" id="KW-1185">Reference proteome</keyword>
<feature type="region of interest" description="Disordered" evidence="1">
    <location>
        <begin position="1"/>
        <end position="25"/>
    </location>
</feature>
<dbReference type="AlphaFoldDB" id="A0A5M3N796"/>
<dbReference type="SMART" id="SM00256">
    <property type="entry name" value="FBOX"/>
    <property type="match status" value="1"/>
</dbReference>
<protein>
    <recommendedName>
        <fullName evidence="2">F-box domain-containing protein</fullName>
    </recommendedName>
</protein>
<dbReference type="Proteomes" id="UP000053558">
    <property type="component" value="Unassembled WGS sequence"/>
</dbReference>
<reference evidence="4" key="1">
    <citation type="journal article" date="2012" name="Science">
        <title>The Paleozoic origin of enzymatic lignin decomposition reconstructed from 31 fungal genomes.</title>
        <authorList>
            <person name="Floudas D."/>
            <person name="Binder M."/>
            <person name="Riley R."/>
            <person name="Barry K."/>
            <person name="Blanchette R.A."/>
            <person name="Henrissat B."/>
            <person name="Martinez A.T."/>
            <person name="Otillar R."/>
            <person name="Spatafora J.W."/>
            <person name="Yadav J.S."/>
            <person name="Aerts A."/>
            <person name="Benoit I."/>
            <person name="Boyd A."/>
            <person name="Carlson A."/>
            <person name="Copeland A."/>
            <person name="Coutinho P.M."/>
            <person name="de Vries R.P."/>
            <person name="Ferreira P."/>
            <person name="Findley K."/>
            <person name="Foster B."/>
            <person name="Gaskell J."/>
            <person name="Glotzer D."/>
            <person name="Gorecki P."/>
            <person name="Heitman J."/>
            <person name="Hesse C."/>
            <person name="Hori C."/>
            <person name="Igarashi K."/>
            <person name="Jurgens J.A."/>
            <person name="Kallen N."/>
            <person name="Kersten P."/>
            <person name="Kohler A."/>
            <person name="Kuees U."/>
            <person name="Kumar T.K.A."/>
            <person name="Kuo A."/>
            <person name="LaButti K."/>
            <person name="Larrondo L.F."/>
            <person name="Lindquist E."/>
            <person name="Ling A."/>
            <person name="Lombard V."/>
            <person name="Lucas S."/>
            <person name="Lundell T."/>
            <person name="Martin R."/>
            <person name="McLaughlin D.J."/>
            <person name="Morgenstern I."/>
            <person name="Morin E."/>
            <person name="Murat C."/>
            <person name="Nagy L.G."/>
            <person name="Nolan M."/>
            <person name="Ohm R.A."/>
            <person name="Patyshakuliyeva A."/>
            <person name="Rokas A."/>
            <person name="Ruiz-Duenas F.J."/>
            <person name="Sabat G."/>
            <person name="Salamov A."/>
            <person name="Samejima M."/>
            <person name="Schmutz J."/>
            <person name="Slot J.C."/>
            <person name="St John F."/>
            <person name="Stenlid J."/>
            <person name="Sun H."/>
            <person name="Sun S."/>
            <person name="Syed K."/>
            <person name="Tsang A."/>
            <person name="Wiebenga A."/>
            <person name="Young D."/>
            <person name="Pisabarro A."/>
            <person name="Eastwood D.C."/>
            <person name="Martin F."/>
            <person name="Cullen D."/>
            <person name="Grigoriev I.V."/>
            <person name="Hibbett D.S."/>
        </authorList>
    </citation>
    <scope>NUCLEOTIDE SEQUENCE [LARGE SCALE GENOMIC DNA]</scope>
    <source>
        <strain evidence="4">RWD-64-598 SS2</strain>
    </source>
</reference>
<name>A0A5M3N796_CONPW</name>
<dbReference type="InterPro" id="IPR036047">
    <property type="entry name" value="F-box-like_dom_sf"/>
</dbReference>
<evidence type="ECO:0000313" key="3">
    <source>
        <dbReference type="EMBL" id="EIW87303.1"/>
    </source>
</evidence>
<accession>A0A5M3N796</accession>
<dbReference type="PROSITE" id="PS50181">
    <property type="entry name" value="FBOX"/>
    <property type="match status" value="1"/>
</dbReference>
<dbReference type="Pfam" id="PF00646">
    <property type="entry name" value="F-box"/>
    <property type="match status" value="1"/>
</dbReference>
<evidence type="ECO:0000313" key="4">
    <source>
        <dbReference type="Proteomes" id="UP000053558"/>
    </source>
</evidence>
<dbReference type="RefSeq" id="XP_007763837.1">
    <property type="nucleotide sequence ID" value="XM_007765647.1"/>
</dbReference>
<feature type="region of interest" description="Disordered" evidence="1">
    <location>
        <begin position="681"/>
        <end position="704"/>
    </location>
</feature>
<dbReference type="EMBL" id="JH711573">
    <property type="protein sequence ID" value="EIW87303.1"/>
    <property type="molecule type" value="Genomic_DNA"/>
</dbReference>
<dbReference type="GeneID" id="19204612"/>